<evidence type="ECO:0000313" key="10">
    <source>
        <dbReference type="Proteomes" id="UP001642482"/>
    </source>
</evidence>
<evidence type="ECO:0000256" key="6">
    <source>
        <dbReference type="SAM" id="MobiDB-lite"/>
    </source>
</evidence>
<dbReference type="SUPFAM" id="SSF103473">
    <property type="entry name" value="MFS general substrate transporter"/>
    <property type="match status" value="1"/>
</dbReference>
<feature type="region of interest" description="Disordered" evidence="6">
    <location>
        <begin position="599"/>
        <end position="621"/>
    </location>
</feature>
<sequence>MTNFDEKTSGAGSTAGPLVTEPAEYLEDAGTGIAMHQEDVPSPYRSLSFYCAFFSISFGFYAAILGMSVSWNQLQGAVPAAIGTASTWAFPTLFFSHTTGCFFFGRLTDYIGRRWPFVVCNILSFVGFIASGRVSTTSPTPAIAGLAVLIGLGTSLQVQGPFLALSELVPVKQRFGVVALSCSLLAPLYAMNPAISTALTLHTAEGWRWVYFINAILSFVSAVGLLVFYHPQTVALAADDEPFVDEPEMANVMPRKDWLGLGLMTLFIALLTFPTFWGGSGFAWLTGQTIALITIFGIAFVLYLFYTFHWGNAYTAIPNYVIREWASWSWIAVCSFNSQFFWFVPITAAAGFKTVFGEGGMQLGWDVSVWSAGIAAGWILVILCLGVAKPFLIKWQMAIAMFVQCTALYPINVADQYHHALMVALFIVSALGEGYGMVLSHTACVLNVHRRDMGLATGGAAALRGIVFAIFLAIFQTIYGVRLTNVLAADVSAAAVAAGLPQAELPHLFAAITATQAGANTTVFFTDVANMTDAILDATIQAELTASANGWRFIFLFALVALIPFFLYTLFLPQLDRRLDGRVWARLVGFGRNSAGGSGANTLVGSRSNGTDKGRREQSSV</sequence>
<dbReference type="Gene3D" id="1.20.1250.20">
    <property type="entry name" value="MFS general substrate transporter like domains"/>
    <property type="match status" value="1"/>
</dbReference>
<dbReference type="InterPro" id="IPR020846">
    <property type="entry name" value="MFS_dom"/>
</dbReference>
<feature type="compositionally biased region" description="Polar residues" evidence="6">
    <location>
        <begin position="600"/>
        <end position="609"/>
    </location>
</feature>
<evidence type="ECO:0000256" key="7">
    <source>
        <dbReference type="SAM" id="Phobius"/>
    </source>
</evidence>
<name>A0ABP0AUU9_9PEZI</name>
<evidence type="ECO:0000256" key="1">
    <source>
        <dbReference type="ARBA" id="ARBA00004141"/>
    </source>
</evidence>
<evidence type="ECO:0000259" key="8">
    <source>
        <dbReference type="PROSITE" id="PS50850"/>
    </source>
</evidence>
<feature type="transmembrane region" description="Helical" evidence="7">
    <location>
        <begin position="175"/>
        <end position="195"/>
    </location>
</feature>
<proteinExistence type="predicted"/>
<dbReference type="Pfam" id="PF06609">
    <property type="entry name" value="TRI12"/>
    <property type="match status" value="1"/>
</dbReference>
<keyword evidence="2" id="KW-0813">Transport</keyword>
<dbReference type="PANTHER" id="PTHR23501:SF109">
    <property type="entry name" value="MAJOR FACILITATOR SUPERFAMILY (MFS) PROFILE DOMAIN-CONTAINING PROTEIN-RELATED"/>
    <property type="match status" value="1"/>
</dbReference>
<evidence type="ECO:0000256" key="2">
    <source>
        <dbReference type="ARBA" id="ARBA00022448"/>
    </source>
</evidence>
<evidence type="ECO:0000256" key="3">
    <source>
        <dbReference type="ARBA" id="ARBA00022692"/>
    </source>
</evidence>
<feature type="transmembrane region" description="Helical" evidence="7">
    <location>
        <begin position="142"/>
        <end position="163"/>
    </location>
</feature>
<accession>A0ABP0AUU9</accession>
<comment type="subcellular location">
    <subcellularLocation>
        <location evidence="1">Membrane</location>
        <topology evidence="1">Multi-pass membrane protein</topology>
    </subcellularLocation>
</comment>
<evidence type="ECO:0000256" key="5">
    <source>
        <dbReference type="ARBA" id="ARBA00023136"/>
    </source>
</evidence>
<feature type="transmembrane region" description="Helical" evidence="7">
    <location>
        <begin position="258"/>
        <end position="277"/>
    </location>
</feature>
<evidence type="ECO:0000313" key="9">
    <source>
        <dbReference type="EMBL" id="CAK7210995.1"/>
    </source>
</evidence>
<dbReference type="InterPro" id="IPR010573">
    <property type="entry name" value="MFS_Str1/Tri12-like"/>
</dbReference>
<feature type="transmembrane region" description="Helical" evidence="7">
    <location>
        <begin position="283"/>
        <end position="306"/>
    </location>
</feature>
<keyword evidence="3 7" id="KW-0812">Transmembrane</keyword>
<dbReference type="InterPro" id="IPR036259">
    <property type="entry name" value="MFS_trans_sf"/>
</dbReference>
<dbReference type="Proteomes" id="UP001642482">
    <property type="component" value="Unassembled WGS sequence"/>
</dbReference>
<feature type="transmembrane region" description="Helical" evidence="7">
    <location>
        <begin position="117"/>
        <end position="136"/>
    </location>
</feature>
<feature type="transmembrane region" description="Helical" evidence="7">
    <location>
        <begin position="461"/>
        <end position="481"/>
    </location>
</feature>
<evidence type="ECO:0000256" key="4">
    <source>
        <dbReference type="ARBA" id="ARBA00022989"/>
    </source>
</evidence>
<dbReference type="PROSITE" id="PS50850">
    <property type="entry name" value="MFS"/>
    <property type="match status" value="1"/>
</dbReference>
<keyword evidence="4 7" id="KW-1133">Transmembrane helix</keyword>
<dbReference type="EMBL" id="CAWUHD010000006">
    <property type="protein sequence ID" value="CAK7210995.1"/>
    <property type="molecule type" value="Genomic_DNA"/>
</dbReference>
<feature type="transmembrane region" description="Helical" evidence="7">
    <location>
        <begin position="47"/>
        <end position="68"/>
    </location>
</feature>
<comment type="caution">
    <text evidence="9">The sequence shown here is derived from an EMBL/GenBank/DDBJ whole genome shotgun (WGS) entry which is preliminary data.</text>
</comment>
<organism evidence="9 10">
    <name type="scientific">Sporothrix eucalyptigena</name>
    <dbReference type="NCBI Taxonomy" id="1812306"/>
    <lineage>
        <taxon>Eukaryota</taxon>
        <taxon>Fungi</taxon>
        <taxon>Dikarya</taxon>
        <taxon>Ascomycota</taxon>
        <taxon>Pezizomycotina</taxon>
        <taxon>Sordariomycetes</taxon>
        <taxon>Sordariomycetidae</taxon>
        <taxon>Ophiostomatales</taxon>
        <taxon>Ophiostomataceae</taxon>
        <taxon>Sporothrix</taxon>
    </lineage>
</organism>
<keyword evidence="10" id="KW-1185">Reference proteome</keyword>
<feature type="transmembrane region" description="Helical" evidence="7">
    <location>
        <begin position="207"/>
        <end position="229"/>
    </location>
</feature>
<protein>
    <recommendedName>
        <fullName evidence="8">Major facilitator superfamily (MFS) profile domain-containing protein</fullName>
    </recommendedName>
</protein>
<dbReference type="PANTHER" id="PTHR23501">
    <property type="entry name" value="MAJOR FACILITATOR SUPERFAMILY"/>
    <property type="match status" value="1"/>
</dbReference>
<feature type="transmembrane region" description="Helical" evidence="7">
    <location>
        <begin position="417"/>
        <end position="440"/>
    </location>
</feature>
<feature type="transmembrane region" description="Helical" evidence="7">
    <location>
        <begin position="88"/>
        <end position="105"/>
    </location>
</feature>
<reference evidence="9 10" key="1">
    <citation type="submission" date="2024-01" db="EMBL/GenBank/DDBJ databases">
        <authorList>
            <person name="Allen C."/>
            <person name="Tagirdzhanova G."/>
        </authorList>
    </citation>
    <scope>NUCLEOTIDE SEQUENCE [LARGE SCALE GENOMIC DNA]</scope>
</reference>
<feature type="transmembrane region" description="Helical" evidence="7">
    <location>
        <begin position="368"/>
        <end position="388"/>
    </location>
</feature>
<feature type="transmembrane region" description="Helical" evidence="7">
    <location>
        <begin position="327"/>
        <end position="348"/>
    </location>
</feature>
<feature type="domain" description="Major facilitator superfamily (MFS) profile" evidence="8">
    <location>
        <begin position="47"/>
        <end position="576"/>
    </location>
</feature>
<gene>
    <name evidence="9" type="ORF">SEUCBS140593_001018</name>
</gene>
<feature type="compositionally biased region" description="Basic and acidic residues" evidence="6">
    <location>
        <begin position="610"/>
        <end position="621"/>
    </location>
</feature>
<feature type="transmembrane region" description="Helical" evidence="7">
    <location>
        <begin position="553"/>
        <end position="572"/>
    </location>
</feature>
<keyword evidence="5 7" id="KW-0472">Membrane</keyword>